<proteinExistence type="predicted"/>
<comment type="caution">
    <text evidence="2">The sequence shown here is derived from an EMBL/GenBank/DDBJ whole genome shotgun (WGS) entry which is preliminary data.</text>
</comment>
<protein>
    <submittedName>
        <fullName evidence="2">Neurofibromin</fullName>
    </submittedName>
</protein>
<gene>
    <name evidence="2" type="primary">Nf1_2</name>
    <name evidence="2" type="ORF">GWK47_010418</name>
</gene>
<name>A0A8J4XXL3_CHIOP</name>
<organism evidence="2 3">
    <name type="scientific">Chionoecetes opilio</name>
    <name type="common">Atlantic snow crab</name>
    <name type="synonym">Cancer opilio</name>
    <dbReference type="NCBI Taxonomy" id="41210"/>
    <lineage>
        <taxon>Eukaryota</taxon>
        <taxon>Metazoa</taxon>
        <taxon>Ecdysozoa</taxon>
        <taxon>Arthropoda</taxon>
        <taxon>Crustacea</taxon>
        <taxon>Multicrustacea</taxon>
        <taxon>Malacostraca</taxon>
        <taxon>Eumalacostraca</taxon>
        <taxon>Eucarida</taxon>
        <taxon>Decapoda</taxon>
        <taxon>Pleocyemata</taxon>
        <taxon>Brachyura</taxon>
        <taxon>Eubrachyura</taxon>
        <taxon>Majoidea</taxon>
        <taxon>Majidae</taxon>
        <taxon>Chionoecetes</taxon>
    </lineage>
</organism>
<keyword evidence="3" id="KW-1185">Reference proteome</keyword>
<dbReference type="Proteomes" id="UP000770661">
    <property type="component" value="Unassembled WGS sequence"/>
</dbReference>
<evidence type="ECO:0000313" key="3">
    <source>
        <dbReference type="Proteomes" id="UP000770661"/>
    </source>
</evidence>
<feature type="compositionally biased region" description="Low complexity" evidence="1">
    <location>
        <begin position="158"/>
        <end position="172"/>
    </location>
</feature>
<dbReference type="AlphaFoldDB" id="A0A8J4XXL3"/>
<accession>A0A8J4XXL3</accession>
<evidence type="ECO:0000256" key="1">
    <source>
        <dbReference type="SAM" id="MobiDB-lite"/>
    </source>
</evidence>
<evidence type="ECO:0000313" key="2">
    <source>
        <dbReference type="EMBL" id="KAG0716107.1"/>
    </source>
</evidence>
<reference evidence="2" key="1">
    <citation type="submission" date="2020-07" db="EMBL/GenBank/DDBJ databases">
        <title>The High-quality genome of the commercially important snow crab, Chionoecetes opilio.</title>
        <authorList>
            <person name="Jeong J.-H."/>
            <person name="Ryu S."/>
        </authorList>
    </citation>
    <scope>NUCLEOTIDE SEQUENCE</scope>
    <source>
        <strain evidence="2">MADBK_172401_WGS</strain>
        <tissue evidence="2">Digestive gland</tissue>
    </source>
</reference>
<feature type="region of interest" description="Disordered" evidence="1">
    <location>
        <begin position="126"/>
        <end position="172"/>
    </location>
</feature>
<sequence length="198" mass="20541">MMSTRVSLEWFFKQLDHSVGLSFKGNFHFAIVGHLLKGLRHPAPTTVSRTSRVLVTLLSIVAKPHKRDKFEVTPESVAYLAALVSVSEEVRSRCHLKYSVARNLSKSASSDTFAVGLHLNLTGNPTTGSGGVGGLGTVAPPPPPPAAPPHPTGGASGGASSPSNQVPSPGSSFPGGSLGSIVSLLLFWCVCVCVCVSV</sequence>
<dbReference type="EMBL" id="JACEEZ010019093">
    <property type="protein sequence ID" value="KAG0716107.1"/>
    <property type="molecule type" value="Genomic_DNA"/>
</dbReference>
<dbReference type="OrthoDB" id="28245at2759"/>
<feature type="compositionally biased region" description="Pro residues" evidence="1">
    <location>
        <begin position="139"/>
        <end position="151"/>
    </location>
</feature>